<protein>
    <recommendedName>
        <fullName evidence="4">Tetraspanin</fullName>
    </recommendedName>
</protein>
<evidence type="ECO:0000313" key="2">
    <source>
        <dbReference type="EMBL" id="GMH73851.1"/>
    </source>
</evidence>
<evidence type="ECO:0000256" key="1">
    <source>
        <dbReference type="SAM" id="Phobius"/>
    </source>
</evidence>
<feature type="transmembrane region" description="Helical" evidence="1">
    <location>
        <begin position="77"/>
        <end position="100"/>
    </location>
</feature>
<keyword evidence="1" id="KW-1133">Transmembrane helix</keyword>
<feature type="transmembrane region" description="Helical" evidence="1">
    <location>
        <begin position="318"/>
        <end position="342"/>
    </location>
</feature>
<dbReference type="Proteomes" id="UP001162640">
    <property type="component" value="Unassembled WGS sequence"/>
</dbReference>
<proteinExistence type="predicted"/>
<feature type="transmembrane region" description="Helical" evidence="1">
    <location>
        <begin position="32"/>
        <end position="57"/>
    </location>
</feature>
<gene>
    <name evidence="2" type="ORF">TL16_g06302</name>
</gene>
<name>A0A9W7AJ66_9STRA</name>
<keyword evidence="1" id="KW-0812">Transmembrane</keyword>
<sequence length="437" mass="49129">MGLLGDVVGCWNRFGFGRLKTKLRRLTDRQYLITNNFLVFLCSLYQCVCGVGIVVAFNHNFRSSGSTNSVEERSAGTMMYVIQAVVGGYLVIISILGISAARKVNIVWLIRYYWLSLIAIPMLFLFSVVVLDFKDVLQGWISHRWDRVEFDFLRKYFCENDENGQSTWDNKYEAPINGGLEYDTTSDWCLAKFNAYDCAVVREKAESRFLTLMGTFMNINGTVGIINMFLLLMSLKLVERTLTLPVIMSSMLDAINWLLLVPVAFCIMTGLFFTQHEQLQVEDAWLKNLFFAGGGSLFCLLCIGIFASREKLRGVLTFYAGCMSLVVVILGFACASSFIFAWQISQIYGVDGAGKVGKVACSSQLYGCCCCENEGNTGVTDDELCPEWSRQEIIHVVEADFKLAGLVAAISCLFAIRATRACWILIHNLRDYKCVYI</sequence>
<comment type="caution">
    <text evidence="2">The sequence shown here is derived from an EMBL/GenBank/DDBJ whole genome shotgun (WGS) entry which is preliminary data.</text>
</comment>
<reference evidence="3" key="1">
    <citation type="journal article" date="2023" name="Commun. Biol.">
        <title>Genome analysis of Parmales, the sister group of diatoms, reveals the evolutionary specialization of diatoms from phago-mixotrophs to photoautotrophs.</title>
        <authorList>
            <person name="Ban H."/>
            <person name="Sato S."/>
            <person name="Yoshikawa S."/>
            <person name="Yamada K."/>
            <person name="Nakamura Y."/>
            <person name="Ichinomiya M."/>
            <person name="Sato N."/>
            <person name="Blanc-Mathieu R."/>
            <person name="Endo H."/>
            <person name="Kuwata A."/>
            <person name="Ogata H."/>
        </authorList>
    </citation>
    <scope>NUCLEOTIDE SEQUENCE [LARGE SCALE GENOMIC DNA]</scope>
</reference>
<feature type="transmembrane region" description="Helical" evidence="1">
    <location>
        <begin position="254"/>
        <end position="273"/>
    </location>
</feature>
<feature type="transmembrane region" description="Helical" evidence="1">
    <location>
        <begin position="285"/>
        <end position="306"/>
    </location>
</feature>
<feature type="transmembrane region" description="Helical" evidence="1">
    <location>
        <begin position="112"/>
        <end position="131"/>
    </location>
</feature>
<evidence type="ECO:0000313" key="3">
    <source>
        <dbReference type="Proteomes" id="UP001162640"/>
    </source>
</evidence>
<dbReference type="EMBL" id="BLQM01000189">
    <property type="protein sequence ID" value="GMH73851.1"/>
    <property type="molecule type" value="Genomic_DNA"/>
</dbReference>
<feature type="transmembrane region" description="Helical" evidence="1">
    <location>
        <begin position="209"/>
        <end position="233"/>
    </location>
</feature>
<dbReference type="AlphaFoldDB" id="A0A9W7AJ66"/>
<keyword evidence="1" id="KW-0472">Membrane</keyword>
<accession>A0A9W7AJ66</accession>
<organism evidence="2 3">
    <name type="scientific">Triparma laevis f. inornata</name>
    <dbReference type="NCBI Taxonomy" id="1714386"/>
    <lineage>
        <taxon>Eukaryota</taxon>
        <taxon>Sar</taxon>
        <taxon>Stramenopiles</taxon>
        <taxon>Ochrophyta</taxon>
        <taxon>Bolidophyceae</taxon>
        <taxon>Parmales</taxon>
        <taxon>Triparmaceae</taxon>
        <taxon>Triparma</taxon>
    </lineage>
</organism>
<evidence type="ECO:0008006" key="4">
    <source>
        <dbReference type="Google" id="ProtNLM"/>
    </source>
</evidence>